<organism evidence="4">
    <name type="scientific">Candidatus Kentrum sp. FM</name>
    <dbReference type="NCBI Taxonomy" id="2126340"/>
    <lineage>
        <taxon>Bacteria</taxon>
        <taxon>Pseudomonadati</taxon>
        <taxon>Pseudomonadota</taxon>
        <taxon>Gammaproteobacteria</taxon>
        <taxon>Candidatus Kentrum</taxon>
    </lineage>
</organism>
<reference evidence="4" key="1">
    <citation type="submission" date="2019-02" db="EMBL/GenBank/DDBJ databases">
        <authorList>
            <person name="Gruber-Vodicka R. H."/>
            <person name="Seah K. B. B."/>
        </authorList>
    </citation>
    <scope>NUCLEOTIDE SEQUENCE</scope>
    <source>
        <strain evidence="3">BECK_BZ163</strain>
        <strain evidence="4">BECK_BZ164</strain>
        <strain evidence="2">BECK_BZ165</strain>
    </source>
</reference>
<name>A0A450VX81_9GAMM</name>
<gene>
    <name evidence="3" type="ORF">BECKFM1743A_GA0114220_102136</name>
    <name evidence="4" type="ORF">BECKFM1743B_GA0114221_1010410</name>
    <name evidence="2" type="ORF">BECKFM1743C_GA0114222_1010910</name>
</gene>
<feature type="region of interest" description="Disordered" evidence="1">
    <location>
        <begin position="1"/>
        <end position="26"/>
    </location>
</feature>
<proteinExistence type="predicted"/>
<feature type="compositionally biased region" description="Basic and acidic residues" evidence="1">
    <location>
        <begin position="111"/>
        <end position="130"/>
    </location>
</feature>
<dbReference type="AlphaFoldDB" id="A0A450VX81"/>
<accession>A0A450VX81</accession>
<evidence type="ECO:0000256" key="1">
    <source>
        <dbReference type="SAM" id="MobiDB-lite"/>
    </source>
</evidence>
<dbReference type="EMBL" id="CAADFL010000104">
    <property type="protein sequence ID" value="VFK09423.1"/>
    <property type="molecule type" value="Genomic_DNA"/>
</dbReference>
<feature type="region of interest" description="Disordered" evidence="1">
    <location>
        <begin position="111"/>
        <end position="141"/>
    </location>
</feature>
<evidence type="ECO:0000313" key="4">
    <source>
        <dbReference type="EMBL" id="VFK09423.1"/>
    </source>
</evidence>
<sequence>MDTQTGQKPEDATANPKPHTGGAARIEIDPGRVRDLARLGMRKSRIAAALGIGKTTFYARLKEPNSAILNAFEGGRAEGIESLTDLLFESLKARKQPDEIMKSLAKLEPRVWGKDADARPPEKEKPDRSPMVKIIMPDNGR</sequence>
<dbReference type="EMBL" id="CAADFA010000109">
    <property type="protein sequence ID" value="VFJ52520.1"/>
    <property type="molecule type" value="Genomic_DNA"/>
</dbReference>
<evidence type="ECO:0000313" key="3">
    <source>
        <dbReference type="EMBL" id="VFJ58374.1"/>
    </source>
</evidence>
<dbReference type="EMBL" id="CAADEZ010000213">
    <property type="protein sequence ID" value="VFJ58374.1"/>
    <property type="molecule type" value="Genomic_DNA"/>
</dbReference>
<protein>
    <submittedName>
        <fullName evidence="4">Uncharacterized protein</fullName>
    </submittedName>
</protein>
<evidence type="ECO:0000313" key="2">
    <source>
        <dbReference type="EMBL" id="VFJ52520.1"/>
    </source>
</evidence>